<dbReference type="Gene3D" id="3.40.50.150">
    <property type="entry name" value="Vaccinia Virus protein VP39"/>
    <property type="match status" value="1"/>
</dbReference>
<reference evidence="3" key="1">
    <citation type="journal article" date="2019" name="Int. J. Syst. Evol. Microbiol.">
        <title>The Global Catalogue of Microorganisms (GCM) 10K type strain sequencing project: providing services to taxonomists for standard genome sequencing and annotation.</title>
        <authorList>
            <consortium name="The Broad Institute Genomics Platform"/>
            <consortium name="The Broad Institute Genome Sequencing Center for Infectious Disease"/>
            <person name="Wu L."/>
            <person name="Ma J."/>
        </authorList>
    </citation>
    <scope>NUCLEOTIDE SEQUENCE [LARGE SCALE GENOMIC DNA]</scope>
    <source>
        <strain evidence="3">JCM 19015</strain>
    </source>
</reference>
<dbReference type="Proteomes" id="UP001500121">
    <property type="component" value="Unassembled WGS sequence"/>
</dbReference>
<accession>A0ABP8YR56</accession>
<protein>
    <submittedName>
        <fullName evidence="2">Class I SAM-dependent methyltransferase</fullName>
    </submittedName>
</protein>
<dbReference type="EMBL" id="BAABLP010000001">
    <property type="protein sequence ID" value="GAA4735721.1"/>
    <property type="molecule type" value="Genomic_DNA"/>
</dbReference>
<evidence type="ECO:0000313" key="3">
    <source>
        <dbReference type="Proteomes" id="UP001500121"/>
    </source>
</evidence>
<dbReference type="SUPFAM" id="SSF53335">
    <property type="entry name" value="S-adenosyl-L-methionine-dependent methyltransferases"/>
    <property type="match status" value="1"/>
</dbReference>
<feature type="domain" description="Methyltransferase" evidence="1">
    <location>
        <begin position="69"/>
        <end position="155"/>
    </location>
</feature>
<organism evidence="2 3">
    <name type="scientific">Amnibacterium soli</name>
    <dbReference type="NCBI Taxonomy" id="1282736"/>
    <lineage>
        <taxon>Bacteria</taxon>
        <taxon>Bacillati</taxon>
        <taxon>Actinomycetota</taxon>
        <taxon>Actinomycetes</taxon>
        <taxon>Micrococcales</taxon>
        <taxon>Microbacteriaceae</taxon>
        <taxon>Amnibacterium</taxon>
    </lineage>
</organism>
<keyword evidence="2" id="KW-0489">Methyltransferase</keyword>
<sequence length="227" mass="23743">MSLLAPPPSRFGAGGAEPWAAALRGASTALALVSEDPAVPVEHLDVARWTAPADEADRSALDDLAGPLLDVGCGPGRMVRAALDAGLQAWGVDADPVAVATCRAIGLPVLRRSVFDRLPLEGAWSALLLLDGNVGIGGDVPAMLARCRALLRPGGALVVEAHPDRTRDAAALRRVRDAAGGVSEAFPWSQVGEPALLRAATAFDLDRRWTVDGRSFVRLRRPSRSAL</sequence>
<dbReference type="InterPro" id="IPR041698">
    <property type="entry name" value="Methyltransf_25"/>
</dbReference>
<dbReference type="GO" id="GO:0032259">
    <property type="term" value="P:methylation"/>
    <property type="evidence" value="ECO:0007669"/>
    <property type="project" value="UniProtKB-KW"/>
</dbReference>
<gene>
    <name evidence="2" type="ORF">GCM10025783_02080</name>
</gene>
<name>A0ABP8YR56_9MICO</name>
<evidence type="ECO:0000259" key="1">
    <source>
        <dbReference type="Pfam" id="PF13649"/>
    </source>
</evidence>
<proteinExistence type="predicted"/>
<evidence type="ECO:0000313" key="2">
    <source>
        <dbReference type="EMBL" id="GAA4735721.1"/>
    </source>
</evidence>
<dbReference type="CDD" id="cd02440">
    <property type="entry name" value="AdoMet_MTases"/>
    <property type="match status" value="1"/>
</dbReference>
<dbReference type="Pfam" id="PF13649">
    <property type="entry name" value="Methyltransf_25"/>
    <property type="match status" value="1"/>
</dbReference>
<keyword evidence="3" id="KW-1185">Reference proteome</keyword>
<keyword evidence="2" id="KW-0808">Transferase</keyword>
<dbReference type="GO" id="GO:0008168">
    <property type="term" value="F:methyltransferase activity"/>
    <property type="evidence" value="ECO:0007669"/>
    <property type="project" value="UniProtKB-KW"/>
</dbReference>
<comment type="caution">
    <text evidence="2">The sequence shown here is derived from an EMBL/GenBank/DDBJ whole genome shotgun (WGS) entry which is preliminary data.</text>
</comment>
<dbReference type="RefSeq" id="WP_345479047.1">
    <property type="nucleotide sequence ID" value="NZ_BAABLP010000001.1"/>
</dbReference>
<dbReference type="InterPro" id="IPR029063">
    <property type="entry name" value="SAM-dependent_MTases_sf"/>
</dbReference>